<evidence type="ECO:0000256" key="2">
    <source>
        <dbReference type="SAM" id="SignalP"/>
    </source>
</evidence>
<proteinExistence type="predicted"/>
<feature type="transmembrane region" description="Helical" evidence="1">
    <location>
        <begin position="193"/>
        <end position="213"/>
    </location>
</feature>
<keyword evidence="1" id="KW-0812">Transmembrane</keyword>
<dbReference type="Proteomes" id="UP000053464">
    <property type="component" value="Unassembled WGS sequence"/>
</dbReference>
<comment type="caution">
    <text evidence="4">The sequence shown here is derived from an EMBL/GenBank/DDBJ whole genome shotgun (WGS) entry which is preliminary data.</text>
</comment>
<organism evidence="4 5">
    <name type="scientific">Aurantiacibacter luteus</name>
    <dbReference type="NCBI Taxonomy" id="1581420"/>
    <lineage>
        <taxon>Bacteria</taxon>
        <taxon>Pseudomonadati</taxon>
        <taxon>Pseudomonadota</taxon>
        <taxon>Alphaproteobacteria</taxon>
        <taxon>Sphingomonadales</taxon>
        <taxon>Erythrobacteraceae</taxon>
        <taxon>Aurantiacibacter</taxon>
    </lineage>
</organism>
<feature type="chain" id="PRO_5002580821" description="TPM domain-containing protein" evidence="2">
    <location>
        <begin position="23"/>
        <end position="290"/>
    </location>
</feature>
<feature type="domain" description="TPM" evidence="3">
    <location>
        <begin position="40"/>
        <end position="163"/>
    </location>
</feature>
<keyword evidence="5" id="KW-1185">Reference proteome</keyword>
<protein>
    <recommendedName>
        <fullName evidence="3">TPM domain-containing protein</fullName>
    </recommendedName>
</protein>
<evidence type="ECO:0000256" key="1">
    <source>
        <dbReference type="SAM" id="Phobius"/>
    </source>
</evidence>
<sequence>MRKLFAFLGALVLLALAQVATAQSTAAQRYDLPPVPEGPVYDGANILSPATEATLDARLRDYNRETGRAIIVATVPSLEGSEIEPYATALYADWGIGGAQRDTGLLLLVAPNERKVRIEVGYGLHGYFGGIMAGRVINDVITPRFKAGDFDGGVTQGVDAIIAHLANSPEDAIAIEEAAQTAAEQDRQSDGGFPIGTLIWLGFLFVFFILPMLRGGRGRRRRYGAGSAVGDIILWEAGKAIARGFDDNGGGGGWGGGGGGFGGGGGGGGFGGFGGFGGGMSGGGGASGGW</sequence>
<accession>A0A0G9N390</accession>
<gene>
    <name evidence="4" type="ORF">AAW00_00980</name>
</gene>
<keyword evidence="1" id="KW-1133">Transmembrane helix</keyword>
<evidence type="ECO:0000313" key="4">
    <source>
        <dbReference type="EMBL" id="KLE36008.1"/>
    </source>
</evidence>
<reference evidence="4 5" key="1">
    <citation type="submission" date="2015-04" db="EMBL/GenBank/DDBJ databases">
        <title>The draft genome sequence of Erythrobacter luteus KA37.</title>
        <authorList>
            <person name="Zhuang L."/>
            <person name="Liu Y."/>
            <person name="Shao Z."/>
        </authorList>
    </citation>
    <scope>NUCLEOTIDE SEQUENCE [LARGE SCALE GENOMIC DNA]</scope>
    <source>
        <strain evidence="4 5">KA37</strain>
    </source>
</reference>
<feature type="signal peptide" evidence="2">
    <location>
        <begin position="1"/>
        <end position="22"/>
    </location>
</feature>
<dbReference type="Pfam" id="PF04536">
    <property type="entry name" value="TPM_phosphatase"/>
    <property type="match status" value="1"/>
</dbReference>
<keyword evidence="2" id="KW-0732">Signal</keyword>
<dbReference type="PANTHER" id="PTHR30373">
    <property type="entry name" value="UPF0603 PROTEIN YGCG"/>
    <property type="match status" value="1"/>
</dbReference>
<dbReference type="InterPro" id="IPR007621">
    <property type="entry name" value="TPM_dom"/>
</dbReference>
<dbReference type="EMBL" id="LBHB01000001">
    <property type="protein sequence ID" value="KLE36008.1"/>
    <property type="molecule type" value="Genomic_DNA"/>
</dbReference>
<dbReference type="PATRIC" id="fig|1581420.6.peg.196"/>
<dbReference type="PANTHER" id="PTHR30373:SF2">
    <property type="entry name" value="UPF0603 PROTEIN YGCG"/>
    <property type="match status" value="1"/>
</dbReference>
<dbReference type="AlphaFoldDB" id="A0A0G9N390"/>
<dbReference type="STRING" id="1581420.AAW00_00980"/>
<evidence type="ECO:0000259" key="3">
    <source>
        <dbReference type="Pfam" id="PF04536"/>
    </source>
</evidence>
<keyword evidence="1" id="KW-0472">Membrane</keyword>
<dbReference type="Gene3D" id="3.10.310.50">
    <property type="match status" value="1"/>
</dbReference>
<name>A0A0G9N390_9SPHN</name>
<evidence type="ECO:0000313" key="5">
    <source>
        <dbReference type="Proteomes" id="UP000053464"/>
    </source>
</evidence>